<dbReference type="GO" id="GO:0005886">
    <property type="term" value="C:plasma membrane"/>
    <property type="evidence" value="ECO:0007669"/>
    <property type="project" value="UniProtKB-SubCell"/>
</dbReference>
<feature type="compositionally biased region" description="Low complexity" evidence="10">
    <location>
        <begin position="1"/>
        <end position="18"/>
    </location>
</feature>
<accession>A0A8J8BBY8</accession>
<keyword evidence="8 9" id="KW-0472">Membrane</keyword>
<evidence type="ECO:0000256" key="1">
    <source>
        <dbReference type="ARBA" id="ARBA00004429"/>
    </source>
</evidence>
<dbReference type="PANTHER" id="PTHR30413:SF8">
    <property type="entry name" value="TRANSPORT PERMEASE PROTEIN"/>
    <property type="match status" value="1"/>
</dbReference>
<protein>
    <recommendedName>
        <fullName evidence="9">Transport permease protein</fullName>
    </recommendedName>
</protein>
<dbReference type="InterPro" id="IPR047817">
    <property type="entry name" value="ABC2_TM_bact-type"/>
</dbReference>
<evidence type="ECO:0000256" key="10">
    <source>
        <dbReference type="SAM" id="MobiDB-lite"/>
    </source>
</evidence>
<dbReference type="InterPro" id="IPR013525">
    <property type="entry name" value="ABC2_TM"/>
</dbReference>
<reference evidence="12" key="1">
    <citation type="submission" date="2021-04" db="EMBL/GenBank/DDBJ databases">
        <title>Genome based classification of Actinospica acidithermotolerans sp. nov., an actinobacterium isolated from an Indonesian hot spring.</title>
        <authorList>
            <person name="Kusuma A.B."/>
            <person name="Putra K.E."/>
            <person name="Nafisah S."/>
            <person name="Loh J."/>
            <person name="Nouioui I."/>
            <person name="Goodfellow M."/>
        </authorList>
    </citation>
    <scope>NUCLEOTIDE SEQUENCE</scope>
    <source>
        <strain evidence="12">DSM 45618</strain>
    </source>
</reference>
<feature type="transmembrane region" description="Helical" evidence="9">
    <location>
        <begin position="160"/>
        <end position="185"/>
    </location>
</feature>
<dbReference type="EMBL" id="JAGSXH010000013">
    <property type="protein sequence ID" value="MBS2962571.1"/>
    <property type="molecule type" value="Genomic_DNA"/>
</dbReference>
<comment type="similarity">
    <text evidence="2 9">Belongs to the ABC-2 integral membrane protein family.</text>
</comment>
<evidence type="ECO:0000313" key="12">
    <source>
        <dbReference type="EMBL" id="MBS2962571.1"/>
    </source>
</evidence>
<proteinExistence type="inferred from homology"/>
<evidence type="ECO:0000256" key="6">
    <source>
        <dbReference type="ARBA" id="ARBA00022692"/>
    </source>
</evidence>
<evidence type="ECO:0000256" key="2">
    <source>
        <dbReference type="ARBA" id="ARBA00007783"/>
    </source>
</evidence>
<dbReference type="Proteomes" id="UP000677913">
    <property type="component" value="Unassembled WGS sequence"/>
</dbReference>
<feature type="domain" description="ABC transmembrane type-2" evidence="11">
    <location>
        <begin position="85"/>
        <end position="326"/>
    </location>
</feature>
<comment type="caution">
    <text evidence="12">The sequence shown here is derived from an EMBL/GenBank/DDBJ whole genome shotgun (WGS) entry which is preliminary data.</text>
</comment>
<keyword evidence="7 9" id="KW-1133">Transmembrane helix</keyword>
<keyword evidence="6 9" id="KW-0812">Transmembrane</keyword>
<keyword evidence="13" id="KW-1185">Reference proteome</keyword>
<dbReference type="GO" id="GO:0015920">
    <property type="term" value="P:lipopolysaccharide transport"/>
    <property type="evidence" value="ECO:0007669"/>
    <property type="project" value="TreeGrafter"/>
</dbReference>
<dbReference type="PANTHER" id="PTHR30413">
    <property type="entry name" value="INNER MEMBRANE TRANSPORT PERMEASE"/>
    <property type="match status" value="1"/>
</dbReference>
<evidence type="ECO:0000256" key="8">
    <source>
        <dbReference type="ARBA" id="ARBA00023136"/>
    </source>
</evidence>
<comment type="subcellular location">
    <subcellularLocation>
        <location evidence="1">Cell inner membrane</location>
        <topology evidence="1">Multi-pass membrane protein</topology>
    </subcellularLocation>
    <subcellularLocation>
        <location evidence="9">Cell membrane</location>
        <topology evidence="9">Multi-pass membrane protein</topology>
    </subcellularLocation>
</comment>
<keyword evidence="4 9" id="KW-1003">Cell membrane</keyword>
<feature type="transmembrane region" description="Helical" evidence="9">
    <location>
        <begin position="91"/>
        <end position="112"/>
    </location>
</feature>
<name>A0A8J8BBY8_9ACTN</name>
<evidence type="ECO:0000256" key="7">
    <source>
        <dbReference type="ARBA" id="ARBA00022989"/>
    </source>
</evidence>
<keyword evidence="3 9" id="KW-0813">Transport</keyword>
<keyword evidence="5" id="KW-0997">Cell inner membrane</keyword>
<feature type="transmembrane region" description="Helical" evidence="9">
    <location>
        <begin position="191"/>
        <end position="216"/>
    </location>
</feature>
<organism evidence="12 13">
    <name type="scientific">Actinocrinis puniceicyclus</name>
    <dbReference type="NCBI Taxonomy" id="977794"/>
    <lineage>
        <taxon>Bacteria</taxon>
        <taxon>Bacillati</taxon>
        <taxon>Actinomycetota</taxon>
        <taxon>Actinomycetes</taxon>
        <taxon>Catenulisporales</taxon>
        <taxon>Actinospicaceae</taxon>
        <taxon>Actinocrinis</taxon>
    </lineage>
</organism>
<evidence type="ECO:0000256" key="4">
    <source>
        <dbReference type="ARBA" id="ARBA00022475"/>
    </source>
</evidence>
<sequence>MSGTQTVAAGPQQQGAQPSEPVSLPAADPEYQELGGSGMAAKYGLAIAGARPNPVAYARRLWVARHFIVAWATARNQALYSGSRLGQLWQVLTPILNVAVYYLIFGILLGTRQGIPDFIVYLVAGVFIFNFMQTAMLYGSRAISDNLNLIRALYFPRASLPIAITIIQLQQLMIAMVILFAVALAQGEPVTWHWLLIVPALSLQFVFNTGLALVVARFGAILTDTSQLLPFVLRTWMYASGVFYSIKIMVGKHRIPGAVTWVLDHNPPLLFIQVIRGQLIKVPATGDPKTATGYANAMFLPPHAWLWLVIWALVVGIGGYLYFWQGEETYGRG</sequence>
<dbReference type="GO" id="GO:0140359">
    <property type="term" value="F:ABC-type transporter activity"/>
    <property type="evidence" value="ECO:0007669"/>
    <property type="project" value="InterPro"/>
</dbReference>
<evidence type="ECO:0000313" key="13">
    <source>
        <dbReference type="Proteomes" id="UP000677913"/>
    </source>
</evidence>
<evidence type="ECO:0000256" key="5">
    <source>
        <dbReference type="ARBA" id="ARBA00022519"/>
    </source>
</evidence>
<feature type="transmembrane region" description="Helical" evidence="9">
    <location>
        <begin position="304"/>
        <end position="323"/>
    </location>
</feature>
<dbReference type="Pfam" id="PF01061">
    <property type="entry name" value="ABC2_membrane"/>
    <property type="match status" value="1"/>
</dbReference>
<gene>
    <name evidence="12" type="ORF">KGA66_05900</name>
</gene>
<evidence type="ECO:0000256" key="9">
    <source>
        <dbReference type="RuleBase" id="RU361157"/>
    </source>
</evidence>
<feature type="region of interest" description="Disordered" evidence="10">
    <location>
        <begin position="1"/>
        <end position="24"/>
    </location>
</feature>
<dbReference type="RefSeq" id="WP_211465379.1">
    <property type="nucleotide sequence ID" value="NZ_JAGSXH010000013.1"/>
</dbReference>
<feature type="transmembrane region" description="Helical" evidence="9">
    <location>
        <begin position="118"/>
        <end position="139"/>
    </location>
</feature>
<feature type="transmembrane region" description="Helical" evidence="9">
    <location>
        <begin position="228"/>
        <end position="246"/>
    </location>
</feature>
<evidence type="ECO:0000256" key="3">
    <source>
        <dbReference type="ARBA" id="ARBA00022448"/>
    </source>
</evidence>
<evidence type="ECO:0000259" key="11">
    <source>
        <dbReference type="PROSITE" id="PS51012"/>
    </source>
</evidence>
<dbReference type="AlphaFoldDB" id="A0A8J8BBY8"/>
<dbReference type="PROSITE" id="PS51012">
    <property type="entry name" value="ABC_TM2"/>
    <property type="match status" value="1"/>
</dbReference>